<proteinExistence type="predicted"/>
<comment type="caution">
    <text evidence="1">The sequence shown here is derived from an EMBL/GenBank/DDBJ whole genome shotgun (WGS) entry which is preliminary data.</text>
</comment>
<name>S3ZRY9_9ACTN</name>
<keyword evidence="2" id="KW-1185">Reference proteome</keyword>
<reference evidence="1 2" key="1">
    <citation type="submission" date="2013-02" db="EMBL/GenBank/DDBJ databases">
        <title>Draft Genome Sequence of Streptomyces aurantiacus, Which Produces Setomimycin.</title>
        <authorList>
            <person name="Gruening B.A."/>
            <person name="Praeg A."/>
            <person name="Erxleben A."/>
            <person name="Guenther S."/>
            <person name="Mueller M."/>
        </authorList>
    </citation>
    <scope>NUCLEOTIDE SEQUENCE [LARGE SCALE GENOMIC DNA]</scope>
    <source>
        <strain evidence="1 2">JA 4570</strain>
    </source>
</reference>
<evidence type="ECO:0000313" key="2">
    <source>
        <dbReference type="Proteomes" id="UP000014629"/>
    </source>
</evidence>
<dbReference type="Proteomes" id="UP000014629">
    <property type="component" value="Unassembled WGS sequence"/>
</dbReference>
<dbReference type="AlphaFoldDB" id="S3ZRY9"/>
<organism evidence="1 2">
    <name type="scientific">Streptomyces aurantiacus JA 4570</name>
    <dbReference type="NCBI Taxonomy" id="1286094"/>
    <lineage>
        <taxon>Bacteria</taxon>
        <taxon>Bacillati</taxon>
        <taxon>Actinomycetota</taxon>
        <taxon>Actinomycetes</taxon>
        <taxon>Kitasatosporales</taxon>
        <taxon>Streptomycetaceae</taxon>
        <taxon>Streptomyces</taxon>
        <taxon>Streptomyces aurantiacus group</taxon>
    </lineage>
</organism>
<gene>
    <name evidence="1" type="ORF">STRAU_5753</name>
</gene>
<accession>S3ZRY9</accession>
<dbReference type="EMBL" id="AOPZ01000336">
    <property type="protein sequence ID" value="EPH41185.1"/>
    <property type="molecule type" value="Genomic_DNA"/>
</dbReference>
<evidence type="ECO:0000313" key="1">
    <source>
        <dbReference type="EMBL" id="EPH41185.1"/>
    </source>
</evidence>
<protein>
    <submittedName>
        <fullName evidence="1">Uncharacterized protein</fullName>
    </submittedName>
</protein>
<sequence>MLLFLVLRAPVPSAVSDGGSTVNIRKAVIKRSHFYG</sequence>